<protein>
    <submittedName>
        <fullName evidence="1">Tetratricopeptide repeat protein</fullName>
    </submittedName>
</protein>
<sequence>MIHPKAVQKNEKYINLKSLFFFFMMIGLSAVSFSSTFAQTTVLINDAFFEIDAKKAIDSLYNRNTDAADEILGPWREKHPGHPIWLLWDGMEVWWNVLEDLDNQSLDREFIARMQQADYEAGKILRSEPGHPDALIIRAVANGYIARLHANREDWLTSVQVGRKAYQAHQELIKVAPNLPDNHFAEGMKLYYAAYIPEEYPVVKAVSWFFPEGDRKEGLTELRFAAKNGVFARPESKYFLANILHHYENSYDEAREIFADLIATYPDNSYYRREYLQTLSQLNQYDEILAFSNETLEYWQSKDKAIDPVLETEIQFWKGRAYYYNGNFENAKPHLVESVDIGKELVNSKQREIYILAAYFAGRTNDRLGQKEEAKKYYEIAADQRTIPEARKRSREELQNL</sequence>
<dbReference type="Proteomes" id="UP001165366">
    <property type="component" value="Unassembled WGS sequence"/>
</dbReference>
<proteinExistence type="predicted"/>
<keyword evidence="2" id="KW-1185">Reference proteome</keyword>
<dbReference type="InterPro" id="IPR019734">
    <property type="entry name" value="TPR_rpt"/>
</dbReference>
<dbReference type="InterPro" id="IPR011990">
    <property type="entry name" value="TPR-like_helical_dom_sf"/>
</dbReference>
<comment type="caution">
    <text evidence="1">The sequence shown here is derived from an EMBL/GenBank/DDBJ whole genome shotgun (WGS) entry which is preliminary data.</text>
</comment>
<dbReference type="Pfam" id="PF13181">
    <property type="entry name" value="TPR_8"/>
    <property type="match status" value="1"/>
</dbReference>
<reference evidence="1" key="2">
    <citation type="submission" date="2024-05" db="EMBL/GenBank/DDBJ databases">
        <title>Rhodohalobacter halophilus gen. nov., sp. nov., a moderately halophilic member of the family Balneolaceae.</title>
        <authorList>
            <person name="Xia J."/>
        </authorList>
    </citation>
    <scope>NUCLEOTIDE SEQUENCE</scope>
    <source>
        <strain evidence="1">WB101</strain>
    </source>
</reference>
<gene>
    <name evidence="1" type="ORF">L6773_06730</name>
</gene>
<reference evidence="1" key="1">
    <citation type="submission" date="2022-01" db="EMBL/GenBank/DDBJ databases">
        <authorList>
            <person name="Wang Y."/>
        </authorList>
    </citation>
    <scope>NUCLEOTIDE SEQUENCE</scope>
    <source>
        <strain evidence="1">WB101</strain>
    </source>
</reference>
<evidence type="ECO:0000313" key="1">
    <source>
        <dbReference type="EMBL" id="MCG2588255.1"/>
    </source>
</evidence>
<name>A0ABS9KBQ2_9BACT</name>
<accession>A0ABS9KBQ2</accession>
<dbReference type="SUPFAM" id="SSF48452">
    <property type="entry name" value="TPR-like"/>
    <property type="match status" value="1"/>
</dbReference>
<dbReference type="EMBL" id="JAKLWS010000006">
    <property type="protein sequence ID" value="MCG2588255.1"/>
    <property type="molecule type" value="Genomic_DNA"/>
</dbReference>
<evidence type="ECO:0000313" key="2">
    <source>
        <dbReference type="Proteomes" id="UP001165366"/>
    </source>
</evidence>
<organism evidence="1 2">
    <name type="scientific">Rhodohalobacter sulfatireducens</name>
    <dbReference type="NCBI Taxonomy" id="2911366"/>
    <lineage>
        <taxon>Bacteria</taxon>
        <taxon>Pseudomonadati</taxon>
        <taxon>Balneolota</taxon>
        <taxon>Balneolia</taxon>
        <taxon>Balneolales</taxon>
        <taxon>Balneolaceae</taxon>
        <taxon>Rhodohalobacter</taxon>
    </lineage>
</organism>
<dbReference type="Gene3D" id="1.25.40.10">
    <property type="entry name" value="Tetratricopeptide repeat domain"/>
    <property type="match status" value="1"/>
</dbReference>
<dbReference type="RefSeq" id="WP_237853098.1">
    <property type="nucleotide sequence ID" value="NZ_JAKLWS010000006.1"/>
</dbReference>